<gene>
    <name evidence="2" type="ORF">ACFQY8_01535</name>
</gene>
<comment type="caution">
    <text evidence="2">The sequence shown here is derived from an EMBL/GenBank/DDBJ whole genome shotgun (WGS) entry which is preliminary data.</text>
</comment>
<dbReference type="RefSeq" id="WP_377937936.1">
    <property type="nucleotide sequence ID" value="NZ_JBHTHQ010000011.1"/>
</dbReference>
<dbReference type="EMBL" id="JBHTHQ010000011">
    <property type="protein sequence ID" value="MFD0704436.1"/>
    <property type="molecule type" value="Genomic_DNA"/>
</dbReference>
<dbReference type="InterPro" id="IPR011991">
    <property type="entry name" value="ArsR-like_HTH"/>
</dbReference>
<proteinExistence type="predicted"/>
<evidence type="ECO:0000313" key="3">
    <source>
        <dbReference type="Proteomes" id="UP001597036"/>
    </source>
</evidence>
<dbReference type="InterPro" id="IPR001845">
    <property type="entry name" value="HTH_ArsR_DNA-bd_dom"/>
</dbReference>
<protein>
    <recommendedName>
        <fullName evidence="1">HTH arsR-type domain-containing protein</fullName>
    </recommendedName>
</protein>
<keyword evidence="3" id="KW-1185">Reference proteome</keyword>
<evidence type="ECO:0000313" key="2">
    <source>
        <dbReference type="EMBL" id="MFD0704436.1"/>
    </source>
</evidence>
<dbReference type="CDD" id="cd00090">
    <property type="entry name" value="HTH_ARSR"/>
    <property type="match status" value="1"/>
</dbReference>
<evidence type="ECO:0000259" key="1">
    <source>
        <dbReference type="SMART" id="SM00418"/>
    </source>
</evidence>
<name>A0ABW2Y788_9BIFI</name>
<feature type="domain" description="HTH arsR-type" evidence="1">
    <location>
        <begin position="249"/>
        <end position="324"/>
    </location>
</feature>
<sequence>MKATSSLIDFALSLDYAVKGVSEYKEYRDLLKVVDSRYLEHILHYQEFLQSKKDCTLNWVTDEYNVLHYILIDRKVSSYGDLVQRLQSLSRDEVFSLINAYALDSPSRQFHVRNLVNAHLSEVNRWRITELYYNFDNLKIALIENLTKLWEEYTRLISSLEHEFSRKIAQETQRIHDKSEDLFSTVFKDYISHDDFNSSTEQYLLLASIHRVIFIQNKEEKSIGTGIYTFDYSKLMHDVNSYGQEFREKILKALADPTRFDTLKLINEGIVSNKIIAQKFGISSAAVTYQLKYLLENRILIVESQSKKPMLNKKLLKAILTGVEKELFLDD</sequence>
<dbReference type="Gene3D" id="1.10.10.10">
    <property type="entry name" value="Winged helix-like DNA-binding domain superfamily/Winged helix DNA-binding domain"/>
    <property type="match status" value="1"/>
</dbReference>
<dbReference type="SUPFAM" id="SSF46785">
    <property type="entry name" value="Winged helix' DNA-binding domain"/>
    <property type="match status" value="1"/>
</dbReference>
<dbReference type="InterPro" id="IPR036388">
    <property type="entry name" value="WH-like_DNA-bd_sf"/>
</dbReference>
<dbReference type="SMART" id="SM00418">
    <property type="entry name" value="HTH_ARSR"/>
    <property type="match status" value="1"/>
</dbReference>
<reference evidence="3" key="1">
    <citation type="journal article" date="2019" name="Int. J. Syst. Evol. Microbiol.">
        <title>The Global Catalogue of Microorganisms (GCM) 10K type strain sequencing project: providing services to taxonomists for standard genome sequencing and annotation.</title>
        <authorList>
            <consortium name="The Broad Institute Genomics Platform"/>
            <consortium name="The Broad Institute Genome Sequencing Center for Infectious Disease"/>
            <person name="Wu L."/>
            <person name="Ma J."/>
        </authorList>
    </citation>
    <scope>NUCLEOTIDE SEQUENCE [LARGE SCALE GENOMIC DNA]</scope>
    <source>
        <strain evidence="3">CCM 8604</strain>
    </source>
</reference>
<dbReference type="InterPro" id="IPR036390">
    <property type="entry name" value="WH_DNA-bd_sf"/>
</dbReference>
<accession>A0ABW2Y788</accession>
<dbReference type="Proteomes" id="UP001597036">
    <property type="component" value="Unassembled WGS sequence"/>
</dbReference>
<organism evidence="2 3">
    <name type="scientific">Alloscardovia venturai</name>
    <dbReference type="NCBI Taxonomy" id="1769421"/>
    <lineage>
        <taxon>Bacteria</taxon>
        <taxon>Bacillati</taxon>
        <taxon>Actinomycetota</taxon>
        <taxon>Actinomycetes</taxon>
        <taxon>Bifidobacteriales</taxon>
        <taxon>Bifidobacteriaceae</taxon>
        <taxon>Alloscardovia</taxon>
    </lineage>
</organism>